<keyword evidence="1" id="KW-1133">Transmembrane helix</keyword>
<dbReference type="Gene3D" id="1.10.510.10">
    <property type="entry name" value="Transferase(Phosphotransferase) domain 1"/>
    <property type="match status" value="1"/>
</dbReference>
<keyword evidence="2" id="KW-0675">Receptor</keyword>
<comment type="caution">
    <text evidence="2">The sequence shown here is derived from an EMBL/GenBank/DDBJ whole genome shotgun (WGS) entry which is preliminary data.</text>
</comment>
<gene>
    <name evidence="2" type="ORF">CTI12_AA382420</name>
</gene>
<dbReference type="STRING" id="35608.A0A2U1MGP7"/>
<organism evidence="2 3">
    <name type="scientific">Artemisia annua</name>
    <name type="common">Sweet wormwood</name>
    <dbReference type="NCBI Taxonomy" id="35608"/>
    <lineage>
        <taxon>Eukaryota</taxon>
        <taxon>Viridiplantae</taxon>
        <taxon>Streptophyta</taxon>
        <taxon>Embryophyta</taxon>
        <taxon>Tracheophyta</taxon>
        <taxon>Spermatophyta</taxon>
        <taxon>Magnoliopsida</taxon>
        <taxon>eudicotyledons</taxon>
        <taxon>Gunneridae</taxon>
        <taxon>Pentapetalae</taxon>
        <taxon>asterids</taxon>
        <taxon>campanulids</taxon>
        <taxon>Asterales</taxon>
        <taxon>Asteraceae</taxon>
        <taxon>Asteroideae</taxon>
        <taxon>Anthemideae</taxon>
        <taxon>Artemisiinae</taxon>
        <taxon>Artemisia</taxon>
    </lineage>
</organism>
<dbReference type="PANTHER" id="PTHR18966">
    <property type="entry name" value="IONOTROPIC GLUTAMATE RECEPTOR"/>
    <property type="match status" value="1"/>
</dbReference>
<dbReference type="SUPFAM" id="SSF53850">
    <property type="entry name" value="Periplasmic binding protein-like II"/>
    <property type="match status" value="1"/>
</dbReference>
<dbReference type="AlphaFoldDB" id="A0A2U1MGP7"/>
<keyword evidence="1" id="KW-0472">Membrane</keyword>
<evidence type="ECO:0000313" key="3">
    <source>
        <dbReference type="Proteomes" id="UP000245207"/>
    </source>
</evidence>
<dbReference type="OrthoDB" id="5984008at2759"/>
<proteinExistence type="predicted"/>
<dbReference type="Proteomes" id="UP000245207">
    <property type="component" value="Unassembled WGS sequence"/>
</dbReference>
<dbReference type="Gene3D" id="3.40.190.10">
    <property type="entry name" value="Periplasmic binding protein-like II"/>
    <property type="match status" value="1"/>
</dbReference>
<name>A0A2U1MGP7_ARTAN</name>
<protein>
    <submittedName>
        <fullName evidence="2">Extracellular ligand-binding receptor</fullName>
    </submittedName>
</protein>
<sequence length="323" mass="36192">MTTIDYGEMSVGYWTPLEGIRRAHLPTHLYSGLGAEAVNWHGGTTTAIKGRVLQTTPTNELKIGAVKIKPFNNFAFYCFVCGLEIDAVVGDSTILPNRSEYVDFTTTHSDLDVGTVGKIKEPDMWFFLEPLHWGVWLSAIGSLITTCISSGGFIVVSRYASSTHMPPSILSRGIGWQHLFNLPNFKGHLSMNIDVYSFGVVLFELLSGRRAIAYERCVEETSVEWVKPFLRDNRGVLTIKDTQLGVLHEIFSKEFMLTLLKVQLSKVSTAPHCHISCVRSQVDILSGRSSMALRWPVAIDNVVFFRPVSDVRTNKDIFFSYLF</sequence>
<dbReference type="InterPro" id="IPR011009">
    <property type="entry name" value="Kinase-like_dom_sf"/>
</dbReference>
<feature type="transmembrane region" description="Helical" evidence="1">
    <location>
        <begin position="133"/>
        <end position="156"/>
    </location>
</feature>
<accession>A0A2U1MGP7</accession>
<reference evidence="2 3" key="1">
    <citation type="journal article" date="2018" name="Mol. Plant">
        <title>The genome of Artemisia annua provides insight into the evolution of Asteraceae family and artemisinin biosynthesis.</title>
        <authorList>
            <person name="Shen Q."/>
            <person name="Zhang L."/>
            <person name="Liao Z."/>
            <person name="Wang S."/>
            <person name="Yan T."/>
            <person name="Shi P."/>
            <person name="Liu M."/>
            <person name="Fu X."/>
            <person name="Pan Q."/>
            <person name="Wang Y."/>
            <person name="Lv Z."/>
            <person name="Lu X."/>
            <person name="Zhang F."/>
            <person name="Jiang W."/>
            <person name="Ma Y."/>
            <person name="Chen M."/>
            <person name="Hao X."/>
            <person name="Li L."/>
            <person name="Tang Y."/>
            <person name="Lv G."/>
            <person name="Zhou Y."/>
            <person name="Sun X."/>
            <person name="Brodelius P.E."/>
            <person name="Rose J.K.C."/>
            <person name="Tang K."/>
        </authorList>
    </citation>
    <scope>NUCLEOTIDE SEQUENCE [LARGE SCALE GENOMIC DNA]</scope>
    <source>
        <strain evidence="3">cv. Huhao1</strain>
        <tissue evidence="2">Leaf</tissue>
    </source>
</reference>
<dbReference type="SUPFAM" id="SSF56112">
    <property type="entry name" value="Protein kinase-like (PK-like)"/>
    <property type="match status" value="1"/>
</dbReference>
<keyword evidence="1" id="KW-0812">Transmembrane</keyword>
<dbReference type="EMBL" id="PKPP01005364">
    <property type="protein sequence ID" value="PWA60376.1"/>
    <property type="molecule type" value="Genomic_DNA"/>
</dbReference>
<keyword evidence="3" id="KW-1185">Reference proteome</keyword>
<dbReference type="InterPro" id="IPR015683">
    <property type="entry name" value="Ionotropic_Glu_rcpt"/>
</dbReference>
<evidence type="ECO:0000256" key="1">
    <source>
        <dbReference type="SAM" id="Phobius"/>
    </source>
</evidence>
<evidence type="ECO:0000313" key="2">
    <source>
        <dbReference type="EMBL" id="PWA60376.1"/>
    </source>
</evidence>